<evidence type="ECO:0000256" key="2">
    <source>
        <dbReference type="ARBA" id="ARBA00022448"/>
    </source>
</evidence>
<reference evidence="10" key="1">
    <citation type="submission" date="2011-06" db="EMBL/GenBank/DDBJ databases">
        <title>Complete genome sequence of Paenibacillus mucilaginosus KNP414.</title>
        <authorList>
            <person name="Wang J."/>
            <person name="Hu S."/>
            <person name="Hu X."/>
            <person name="Zhang B."/>
            <person name="Dong D."/>
            <person name="Zhang S."/>
            <person name="Zhao K."/>
            <person name="Wu D."/>
        </authorList>
    </citation>
    <scope>NUCLEOTIDE SEQUENCE [LARGE SCALE GENOMIC DNA]</scope>
    <source>
        <strain evidence="10">KNP414</strain>
    </source>
</reference>
<feature type="transmembrane region" description="Helical" evidence="7">
    <location>
        <begin position="29"/>
        <end position="53"/>
    </location>
</feature>
<dbReference type="PATRIC" id="fig|1036673.3.peg.4160"/>
<evidence type="ECO:0000256" key="5">
    <source>
        <dbReference type="ARBA" id="ARBA00022989"/>
    </source>
</evidence>
<dbReference type="InterPro" id="IPR035906">
    <property type="entry name" value="MetI-like_sf"/>
</dbReference>
<evidence type="ECO:0000256" key="3">
    <source>
        <dbReference type="ARBA" id="ARBA00022475"/>
    </source>
</evidence>
<dbReference type="SUPFAM" id="SSF161098">
    <property type="entry name" value="MetI-like"/>
    <property type="match status" value="1"/>
</dbReference>
<feature type="transmembrane region" description="Helical" evidence="7">
    <location>
        <begin position="169"/>
        <end position="187"/>
    </location>
</feature>
<name>F8F9C9_PAEMK</name>
<proteinExistence type="inferred from homology"/>
<evidence type="ECO:0000256" key="1">
    <source>
        <dbReference type="ARBA" id="ARBA00004651"/>
    </source>
</evidence>
<dbReference type="EMBL" id="CP002869">
    <property type="protein sequence ID" value="AEI43057.1"/>
    <property type="molecule type" value="Genomic_DNA"/>
</dbReference>
<feature type="transmembrane region" description="Helical" evidence="7">
    <location>
        <begin position="208"/>
        <end position="229"/>
    </location>
</feature>
<dbReference type="HOGENOM" id="CLU_016047_1_1_9"/>
<dbReference type="PROSITE" id="PS50928">
    <property type="entry name" value="ABC_TM1"/>
    <property type="match status" value="1"/>
</dbReference>
<dbReference type="Gene3D" id="1.10.3720.10">
    <property type="entry name" value="MetI-like"/>
    <property type="match status" value="1"/>
</dbReference>
<dbReference type="InterPro" id="IPR000515">
    <property type="entry name" value="MetI-like"/>
</dbReference>
<dbReference type="RefSeq" id="WP_013918211.1">
    <property type="nucleotide sequence ID" value="NC_015690.1"/>
</dbReference>
<evidence type="ECO:0000313" key="9">
    <source>
        <dbReference type="EMBL" id="AEI43057.1"/>
    </source>
</evidence>
<keyword evidence="6 7" id="KW-0472">Membrane</keyword>
<keyword evidence="2 7" id="KW-0813">Transport</keyword>
<accession>F8F9C9</accession>
<feature type="domain" description="ABC transmembrane type-1" evidence="8">
    <location>
        <begin position="98"/>
        <end position="290"/>
    </location>
</feature>
<keyword evidence="5 7" id="KW-1133">Transmembrane helix</keyword>
<evidence type="ECO:0000313" key="10">
    <source>
        <dbReference type="Proteomes" id="UP000006620"/>
    </source>
</evidence>
<feature type="transmembrane region" description="Helical" evidence="7">
    <location>
        <begin position="133"/>
        <end position="149"/>
    </location>
</feature>
<dbReference type="PANTHER" id="PTHR43744">
    <property type="entry name" value="ABC TRANSPORTER PERMEASE PROTEIN MG189-RELATED-RELATED"/>
    <property type="match status" value="1"/>
</dbReference>
<dbReference type="KEGG" id="pms:KNP414_04527"/>
<comment type="subcellular location">
    <subcellularLocation>
        <location evidence="1 7">Cell membrane</location>
        <topology evidence="1 7">Multi-pass membrane protein</topology>
    </subcellularLocation>
</comment>
<gene>
    <name evidence="9" type="ordered locus">KNP414_04527</name>
</gene>
<dbReference type="CDD" id="cd06261">
    <property type="entry name" value="TM_PBP2"/>
    <property type="match status" value="1"/>
</dbReference>
<evidence type="ECO:0000256" key="6">
    <source>
        <dbReference type="ARBA" id="ARBA00023136"/>
    </source>
</evidence>
<dbReference type="PANTHER" id="PTHR43744:SF1">
    <property type="entry name" value="BINDING-PROTEIN-DEPENDENT TRANSPORT SYSTEMS INNER MEMBRANE COMPONENT"/>
    <property type="match status" value="1"/>
</dbReference>
<feature type="transmembrane region" description="Helical" evidence="7">
    <location>
        <begin position="97"/>
        <end position="121"/>
    </location>
</feature>
<dbReference type="Pfam" id="PF00528">
    <property type="entry name" value="BPD_transp_1"/>
    <property type="match status" value="1"/>
</dbReference>
<evidence type="ECO:0000256" key="4">
    <source>
        <dbReference type="ARBA" id="ARBA00022692"/>
    </source>
</evidence>
<dbReference type="GO" id="GO:0055085">
    <property type="term" value="P:transmembrane transport"/>
    <property type="evidence" value="ECO:0007669"/>
    <property type="project" value="InterPro"/>
</dbReference>
<dbReference type="AlphaFoldDB" id="F8F9C9"/>
<sequence length="304" mass="33568">MTAFVSKALGPIGRLGRKRRRSRLNRMDGFQWVLTILLTLLAVFMLMPIVYIFNHALKPYHELFIYPPNLLVREATLQNFSELFLVAANSTVPISRYLFNSVIITGAAVVLVTVVSALCAYPISKHKFPGHELVFAAILLTLMFAPEVVQIPRYLVVSYLGLMNTYPGHILPLLAMPVGVFLLKQFIDQIPNDLLEAARIDGAGEFTVFLRVVIPVCMPAVATVAILTFQSSWGNIETSSLFMQDDEMKNFPFFLSTLTSNQANLVARQGAAAAAALILFVPSLIIFLLLQGKVIATMAHSGIK</sequence>
<protein>
    <submittedName>
        <fullName evidence="9">Binding-protein-dependent transport systems inner membrane component</fullName>
    </submittedName>
</protein>
<evidence type="ECO:0000259" key="8">
    <source>
        <dbReference type="PROSITE" id="PS50928"/>
    </source>
</evidence>
<dbReference type="GO" id="GO:0005886">
    <property type="term" value="C:plasma membrane"/>
    <property type="evidence" value="ECO:0007669"/>
    <property type="project" value="UniProtKB-SubCell"/>
</dbReference>
<evidence type="ECO:0000256" key="7">
    <source>
        <dbReference type="RuleBase" id="RU363032"/>
    </source>
</evidence>
<feature type="transmembrane region" description="Helical" evidence="7">
    <location>
        <begin position="270"/>
        <end position="290"/>
    </location>
</feature>
<keyword evidence="3" id="KW-1003">Cell membrane</keyword>
<organism evidence="9 10">
    <name type="scientific">Paenibacillus mucilaginosus (strain KNP414)</name>
    <dbReference type="NCBI Taxonomy" id="1036673"/>
    <lineage>
        <taxon>Bacteria</taxon>
        <taxon>Bacillati</taxon>
        <taxon>Bacillota</taxon>
        <taxon>Bacilli</taxon>
        <taxon>Bacillales</taxon>
        <taxon>Paenibacillaceae</taxon>
        <taxon>Paenibacillus</taxon>
    </lineage>
</organism>
<comment type="similarity">
    <text evidence="7">Belongs to the binding-protein-dependent transport system permease family.</text>
</comment>
<reference evidence="9 10" key="2">
    <citation type="journal article" date="2013" name="Genome Announc.">
        <title>Genome Sequence of Growth-Improving Paenibacillus mucilaginosus Strain KNP414.</title>
        <authorList>
            <person name="Lu J.J."/>
            <person name="Wang J.F."/>
            <person name="Hu X.F."/>
        </authorList>
    </citation>
    <scope>NUCLEOTIDE SEQUENCE [LARGE SCALE GENOMIC DNA]</scope>
    <source>
        <strain evidence="9 10">KNP414</strain>
    </source>
</reference>
<keyword evidence="4 7" id="KW-0812">Transmembrane</keyword>
<dbReference type="Proteomes" id="UP000006620">
    <property type="component" value="Chromosome"/>
</dbReference>